<keyword evidence="6" id="KW-0966">Cell projection</keyword>
<dbReference type="InterPro" id="IPR019734">
    <property type="entry name" value="TPR_rpt"/>
</dbReference>
<dbReference type="Pfam" id="PF13424">
    <property type="entry name" value="TPR_12"/>
    <property type="match status" value="2"/>
</dbReference>
<dbReference type="SMART" id="SM00028">
    <property type="entry name" value="TPR"/>
    <property type="match status" value="6"/>
</dbReference>
<evidence type="ECO:0000256" key="6">
    <source>
        <dbReference type="ARBA" id="ARBA00023273"/>
    </source>
</evidence>
<accession>A0A210QRH4</accession>
<feature type="region of interest" description="Disordered" evidence="10">
    <location>
        <begin position="501"/>
        <end position="591"/>
    </location>
</feature>
<reference evidence="11 12" key="1">
    <citation type="journal article" date="2017" name="Nat. Ecol. Evol.">
        <title>Scallop genome provides insights into evolution of bilaterian karyotype and development.</title>
        <authorList>
            <person name="Wang S."/>
            <person name="Zhang J."/>
            <person name="Jiao W."/>
            <person name="Li J."/>
            <person name="Xun X."/>
            <person name="Sun Y."/>
            <person name="Guo X."/>
            <person name="Huan P."/>
            <person name="Dong B."/>
            <person name="Zhang L."/>
            <person name="Hu X."/>
            <person name="Sun X."/>
            <person name="Wang J."/>
            <person name="Zhao C."/>
            <person name="Wang Y."/>
            <person name="Wang D."/>
            <person name="Huang X."/>
            <person name="Wang R."/>
            <person name="Lv J."/>
            <person name="Li Y."/>
            <person name="Zhang Z."/>
            <person name="Liu B."/>
            <person name="Lu W."/>
            <person name="Hui Y."/>
            <person name="Liang J."/>
            <person name="Zhou Z."/>
            <person name="Hou R."/>
            <person name="Li X."/>
            <person name="Liu Y."/>
            <person name="Li H."/>
            <person name="Ning X."/>
            <person name="Lin Y."/>
            <person name="Zhao L."/>
            <person name="Xing Q."/>
            <person name="Dou J."/>
            <person name="Li Y."/>
            <person name="Mao J."/>
            <person name="Guo H."/>
            <person name="Dou H."/>
            <person name="Li T."/>
            <person name="Mu C."/>
            <person name="Jiang W."/>
            <person name="Fu Q."/>
            <person name="Fu X."/>
            <person name="Miao Y."/>
            <person name="Liu J."/>
            <person name="Yu Q."/>
            <person name="Li R."/>
            <person name="Liao H."/>
            <person name="Li X."/>
            <person name="Kong Y."/>
            <person name="Jiang Z."/>
            <person name="Chourrout D."/>
            <person name="Li R."/>
            <person name="Bao Z."/>
        </authorList>
    </citation>
    <scope>NUCLEOTIDE SEQUENCE [LARGE SCALE GENOMIC DNA]</scope>
    <source>
        <strain evidence="11 12">PY_sf001</strain>
    </source>
</reference>
<evidence type="ECO:0000256" key="3">
    <source>
        <dbReference type="ARBA" id="ARBA00022737"/>
    </source>
</evidence>
<dbReference type="Proteomes" id="UP000242188">
    <property type="component" value="Unassembled WGS sequence"/>
</dbReference>
<keyword evidence="4 9" id="KW-0802">TPR repeat</keyword>
<organism evidence="11 12">
    <name type="scientific">Mizuhopecten yessoensis</name>
    <name type="common">Japanese scallop</name>
    <name type="synonym">Patinopecten yessoensis</name>
    <dbReference type="NCBI Taxonomy" id="6573"/>
    <lineage>
        <taxon>Eukaryota</taxon>
        <taxon>Metazoa</taxon>
        <taxon>Spiralia</taxon>
        <taxon>Lophotrochozoa</taxon>
        <taxon>Mollusca</taxon>
        <taxon>Bivalvia</taxon>
        <taxon>Autobranchia</taxon>
        <taxon>Pteriomorphia</taxon>
        <taxon>Pectinida</taxon>
        <taxon>Pectinoidea</taxon>
        <taxon>Pectinidae</taxon>
        <taxon>Mizuhopecten</taxon>
    </lineage>
</organism>
<keyword evidence="3" id="KW-0677">Repeat</keyword>
<comment type="caution">
    <text evidence="11">The sequence shown here is derived from an EMBL/GenBank/DDBJ whole genome shotgun (WGS) entry which is preliminary data.</text>
</comment>
<feature type="compositionally biased region" description="Basic and acidic residues" evidence="10">
    <location>
        <begin position="513"/>
        <end position="550"/>
    </location>
</feature>
<dbReference type="OrthoDB" id="10268002at2759"/>
<dbReference type="PANTHER" id="PTHR23040">
    <property type="match status" value="1"/>
</dbReference>
<sequence length="612" mass="69482">MPGRRKGRDDSDMGSEKDETGSFETLRDEGMYFVHVQLYQKAVESFTRASEMNPEDNVVLVTRAKCYLQLGMAENALADAEQALSHDKDYIRGLLMKAEALYQLGHFETALVFFHRGHKLRQELGEFRLGIQKAQEAINNSIGGPSSVKLDTTGDLTFFDKQENSKKPPAKTYGKPGAQKATQKDRERPKSAADTKTIKQLLEELYSDKTYLEKLLNDENLTAGRSYMEREIKGHICDGLEYLNNRADFWRQQKPMYARKRDRLKMRRSGKSRPRDAVHFIMQNLEDIDEAQADGRYEASLNIAKKLMKTVKDKPEEELANKWEIIANIHSQMGNAYLEMSKYTPAIENHEQDLDIAESNGLEDAKSRALDNIGRVHARRGDFEKAIKVWEKKLPLSKSPLEKTWLFHEIGRCHLENEQFDKAKEYGEKSLTAAKEADDDGWQLHATVLVAQAEVKSLDYSSAQTSFEEALELAKRLEDDAALNAVNKALEEVKEKIAKGYRAGEDDGDDEVDAKKVDYRPGEDDDGRKSAQSKDSKKIRAGEDEDEGRKSRASSKAGYEDDFEEDKDKDETAEIPDETTHAEEEKSEQKGGTLISLIACLYINSQPFHILQ</sequence>
<feature type="compositionally biased region" description="Basic and acidic residues" evidence="10">
    <location>
        <begin position="7"/>
        <end position="21"/>
    </location>
</feature>
<feature type="repeat" description="TPR" evidence="9">
    <location>
        <begin position="327"/>
        <end position="360"/>
    </location>
</feature>
<dbReference type="STRING" id="6573.A0A210QRH4"/>
<evidence type="ECO:0000313" key="12">
    <source>
        <dbReference type="Proteomes" id="UP000242188"/>
    </source>
</evidence>
<comment type="subcellular location">
    <subcellularLocation>
        <location evidence="1">Cytoplasm</location>
        <location evidence="1">Cytoskeleton</location>
        <location evidence="1">Cilium axoneme</location>
    </subcellularLocation>
</comment>
<dbReference type="AlphaFoldDB" id="A0A210QRH4"/>
<evidence type="ECO:0000256" key="1">
    <source>
        <dbReference type="ARBA" id="ARBA00004430"/>
    </source>
</evidence>
<dbReference type="SUPFAM" id="SSF48452">
    <property type="entry name" value="TPR-like"/>
    <property type="match status" value="1"/>
</dbReference>
<feature type="compositionally biased region" description="Basic and acidic residues" evidence="10">
    <location>
        <begin position="578"/>
        <end position="589"/>
    </location>
</feature>
<feature type="repeat" description="TPR" evidence="9">
    <location>
        <begin position="23"/>
        <end position="56"/>
    </location>
</feature>
<feature type="compositionally biased region" description="Acidic residues" evidence="10">
    <location>
        <begin position="560"/>
        <end position="577"/>
    </location>
</feature>
<dbReference type="EMBL" id="NEDP02002300">
    <property type="protein sequence ID" value="OWF51288.1"/>
    <property type="molecule type" value="Genomic_DNA"/>
</dbReference>
<evidence type="ECO:0000256" key="7">
    <source>
        <dbReference type="ARBA" id="ARBA00034139"/>
    </source>
</evidence>
<keyword evidence="12" id="KW-1185">Reference proteome</keyword>
<dbReference type="PROSITE" id="PS50005">
    <property type="entry name" value="TPR"/>
    <property type="match status" value="3"/>
</dbReference>
<evidence type="ECO:0000256" key="9">
    <source>
        <dbReference type="PROSITE-ProRule" id="PRU00339"/>
    </source>
</evidence>
<dbReference type="FunFam" id="1.25.40.10:FF:000795">
    <property type="entry name" value="Tetratricopeptide repeat protein 25"/>
    <property type="match status" value="1"/>
</dbReference>
<name>A0A210QRH4_MIZYE</name>
<evidence type="ECO:0000256" key="5">
    <source>
        <dbReference type="ARBA" id="ARBA00023212"/>
    </source>
</evidence>
<dbReference type="Gene3D" id="1.25.40.10">
    <property type="entry name" value="Tetratricopeptide repeat domain"/>
    <property type="match status" value="2"/>
</dbReference>
<protein>
    <recommendedName>
        <fullName evidence="7">Outer dynein arm-docking complex subunit 4</fullName>
    </recommendedName>
    <alternativeName>
        <fullName evidence="8">Tetratricopeptide repeat protein 25</fullName>
    </alternativeName>
</protein>
<dbReference type="InterPro" id="IPR040111">
    <property type="entry name" value="ODAD4"/>
</dbReference>
<evidence type="ECO:0000313" key="11">
    <source>
        <dbReference type="EMBL" id="OWF51288.1"/>
    </source>
</evidence>
<dbReference type="InterPro" id="IPR011990">
    <property type="entry name" value="TPR-like_helical_dom_sf"/>
</dbReference>
<feature type="region of interest" description="Disordered" evidence="10">
    <location>
        <begin position="159"/>
        <end position="194"/>
    </location>
</feature>
<evidence type="ECO:0000256" key="2">
    <source>
        <dbReference type="ARBA" id="ARBA00022490"/>
    </source>
</evidence>
<evidence type="ECO:0000256" key="4">
    <source>
        <dbReference type="ARBA" id="ARBA00022803"/>
    </source>
</evidence>
<proteinExistence type="predicted"/>
<evidence type="ECO:0000256" key="10">
    <source>
        <dbReference type="SAM" id="MobiDB-lite"/>
    </source>
</evidence>
<dbReference type="GO" id="GO:0005930">
    <property type="term" value="C:axoneme"/>
    <property type="evidence" value="ECO:0007669"/>
    <property type="project" value="UniProtKB-SubCell"/>
</dbReference>
<feature type="region of interest" description="Disordered" evidence="10">
    <location>
        <begin position="1"/>
        <end position="21"/>
    </location>
</feature>
<dbReference type="PANTHER" id="PTHR23040:SF1">
    <property type="entry name" value="OUTER DYNEIN ARM-DOCKING COMPLEX SUBUNIT 4"/>
    <property type="match status" value="1"/>
</dbReference>
<gene>
    <name evidence="11" type="ORF">KP79_PYT24262</name>
</gene>
<keyword evidence="2" id="KW-0963">Cytoplasm</keyword>
<feature type="compositionally biased region" description="Basic and acidic residues" evidence="10">
    <location>
        <begin position="182"/>
        <end position="194"/>
    </location>
</feature>
<evidence type="ECO:0000256" key="8">
    <source>
        <dbReference type="ARBA" id="ARBA00034143"/>
    </source>
</evidence>
<feature type="repeat" description="TPR" evidence="9">
    <location>
        <begin position="367"/>
        <end position="400"/>
    </location>
</feature>
<keyword evidence="5" id="KW-0206">Cytoskeleton</keyword>